<dbReference type="OrthoDB" id="615715at2"/>
<dbReference type="EMBL" id="RXHU01000097">
    <property type="protein sequence ID" value="RTE03976.1"/>
    <property type="molecule type" value="Genomic_DNA"/>
</dbReference>
<dbReference type="InterPro" id="IPR036188">
    <property type="entry name" value="FAD/NAD-bd_sf"/>
</dbReference>
<dbReference type="SUPFAM" id="SSF51905">
    <property type="entry name" value="FAD/NAD(P)-binding domain"/>
    <property type="match status" value="1"/>
</dbReference>
<sequence length="532" mass="59844">MPYTDGHSHTLENEADIVVIGGGVGGCAAALAAARTGKKVIMTEETDWIGGQLTSQAVPPDEHPWIEQFGCTRTYRQFRDGVRDYYRRHYPLTAQARADVRLNPGNGGVSRLCHEPRAALAVLQEMLAPYVGSGRLQILTRHRIEAAEVDGDRVRAVTVRNLANDSLVTLTADYVLDATECGDVLPLAGAEYVTGAESKAQTGEPNALESGAEPQDMQGFTYCFAMDYLEGEDHTIPRPERYDFWRQYKADFWPDRLLSWTGVRPMTLEPVSYELFEGTEKYSLFYYRRIIDRSNFEDGFYPGSITLVNWPQNDYWLGSVIDVSPEDRERHLWDAKQLSLSLLYWLQTEAPRPDGGFGYPGLRLRKDIVGTEDGLAMYPYIRESRRIKAEFTVLEQHVSTACRPDGKAETFPDSVGIGCYRIDLHPSTGNRHYLDISSLPFQIPLGSLIPVRMNNLLPACKNLGVTHITNGCYRLHPVEWNIGEAAGFLASRCLDRGLTPRELRASESELREFQRMLVSYGIELAWPSVHPV</sequence>
<name>A0A430J5Y9_9BACL</name>
<dbReference type="PANTHER" id="PTHR42716:SF1">
    <property type="entry name" value="SLL0471 PROTEIN"/>
    <property type="match status" value="1"/>
</dbReference>
<comment type="caution">
    <text evidence="1">The sequence shown here is derived from an EMBL/GenBank/DDBJ whole genome shotgun (WGS) entry which is preliminary data.</text>
</comment>
<dbReference type="PANTHER" id="PTHR42716">
    <property type="entry name" value="L-ASPARTATE OXIDASE"/>
    <property type="match status" value="1"/>
</dbReference>
<proteinExistence type="predicted"/>
<dbReference type="Proteomes" id="UP000276128">
    <property type="component" value="Unassembled WGS sequence"/>
</dbReference>
<gene>
    <name evidence="1" type="ORF">EJQ19_27320</name>
</gene>
<organism evidence="1 2">
    <name type="scientific">Paenibacillus whitsoniae</name>
    <dbReference type="NCBI Taxonomy" id="2496558"/>
    <lineage>
        <taxon>Bacteria</taxon>
        <taxon>Bacillati</taxon>
        <taxon>Bacillota</taxon>
        <taxon>Bacilli</taxon>
        <taxon>Bacillales</taxon>
        <taxon>Paenibacillaceae</taxon>
        <taxon>Paenibacillus</taxon>
    </lineage>
</organism>
<dbReference type="Gene3D" id="3.50.50.60">
    <property type="entry name" value="FAD/NAD(P)-binding domain"/>
    <property type="match status" value="1"/>
</dbReference>
<protein>
    <submittedName>
        <fullName evidence="1">FAD-dependent oxidoreductase</fullName>
    </submittedName>
</protein>
<dbReference type="AlphaFoldDB" id="A0A430J5Y9"/>
<dbReference type="RefSeq" id="WP_126144397.1">
    <property type="nucleotide sequence ID" value="NZ_RXHU01000097.1"/>
</dbReference>
<dbReference type="GO" id="GO:0008734">
    <property type="term" value="F:L-aspartate oxidase activity"/>
    <property type="evidence" value="ECO:0007669"/>
    <property type="project" value="InterPro"/>
</dbReference>
<accession>A0A430J5Y9</accession>
<evidence type="ECO:0000313" key="1">
    <source>
        <dbReference type="EMBL" id="RTE03976.1"/>
    </source>
</evidence>
<dbReference type="GO" id="GO:0009435">
    <property type="term" value="P:NAD+ biosynthetic process"/>
    <property type="evidence" value="ECO:0007669"/>
    <property type="project" value="InterPro"/>
</dbReference>
<reference evidence="1 2" key="1">
    <citation type="submission" date="2018-12" db="EMBL/GenBank/DDBJ databases">
        <title>Bacillus ochoae sp. nov., Paenibacillus whitsoniae sp. nov., Paenibacillus spiritus sp. nov. Isolated from the Mars Exploration Rover during spacecraft assembly.</title>
        <authorList>
            <person name="Seuylemezian A."/>
            <person name="Vaishampayan P."/>
        </authorList>
    </citation>
    <scope>NUCLEOTIDE SEQUENCE [LARGE SCALE GENOMIC DNA]</scope>
    <source>
        <strain evidence="1 2">MER 54</strain>
    </source>
</reference>
<dbReference type="PRINTS" id="PR00411">
    <property type="entry name" value="PNDRDTASEI"/>
</dbReference>
<keyword evidence="2" id="KW-1185">Reference proteome</keyword>
<evidence type="ECO:0000313" key="2">
    <source>
        <dbReference type="Proteomes" id="UP000276128"/>
    </source>
</evidence>
<dbReference type="InterPro" id="IPR005288">
    <property type="entry name" value="NadB"/>
</dbReference>
<dbReference type="Pfam" id="PF12831">
    <property type="entry name" value="FAD_oxidored"/>
    <property type="match status" value="1"/>
</dbReference>